<dbReference type="InterPro" id="IPR002509">
    <property type="entry name" value="NODB_dom"/>
</dbReference>
<comment type="subcellular location">
    <subcellularLocation>
        <location evidence="1">Secreted</location>
    </subcellularLocation>
</comment>
<dbReference type="GO" id="GO:0005576">
    <property type="term" value="C:extracellular region"/>
    <property type="evidence" value="ECO:0007669"/>
    <property type="project" value="UniProtKB-SubCell"/>
</dbReference>
<dbReference type="CDD" id="cd10918">
    <property type="entry name" value="CE4_NodB_like_5s_6s"/>
    <property type="match status" value="1"/>
</dbReference>
<dbReference type="AlphaFoldDB" id="A0A1A8XLN9"/>
<evidence type="ECO:0000313" key="5">
    <source>
        <dbReference type="Proteomes" id="UP000199600"/>
    </source>
</evidence>
<organism evidence="4 5">
    <name type="scientific">Candidatus Propionivibrio aalborgensis</name>
    <dbReference type="NCBI Taxonomy" id="1860101"/>
    <lineage>
        <taxon>Bacteria</taxon>
        <taxon>Pseudomonadati</taxon>
        <taxon>Pseudomonadota</taxon>
        <taxon>Betaproteobacteria</taxon>
        <taxon>Rhodocyclales</taxon>
        <taxon>Rhodocyclaceae</taxon>
        <taxon>Propionivibrio</taxon>
    </lineage>
</organism>
<feature type="domain" description="NodB homology" evidence="3">
    <location>
        <begin position="74"/>
        <end position="316"/>
    </location>
</feature>
<name>A0A1A8XLN9_9RHOO</name>
<dbReference type="GO" id="GO:0005975">
    <property type="term" value="P:carbohydrate metabolic process"/>
    <property type="evidence" value="ECO:0007669"/>
    <property type="project" value="InterPro"/>
</dbReference>
<evidence type="ECO:0000259" key="3">
    <source>
        <dbReference type="PROSITE" id="PS51677"/>
    </source>
</evidence>
<reference evidence="4 5" key="1">
    <citation type="submission" date="2016-06" db="EMBL/GenBank/DDBJ databases">
        <authorList>
            <person name="Kjaerup R.B."/>
            <person name="Dalgaard T.S."/>
            <person name="Juul-Madsen H.R."/>
        </authorList>
    </citation>
    <scope>NUCLEOTIDE SEQUENCE [LARGE SCALE GENOMIC DNA]</scope>
    <source>
        <strain evidence="4">2</strain>
    </source>
</reference>
<dbReference type="Gene3D" id="3.20.20.370">
    <property type="entry name" value="Glycoside hydrolase/deacetylase"/>
    <property type="match status" value="1"/>
</dbReference>
<dbReference type="InterPro" id="IPR051398">
    <property type="entry name" value="Polysacch_Deacetylase"/>
</dbReference>
<dbReference type="PROSITE" id="PS51677">
    <property type="entry name" value="NODB"/>
    <property type="match status" value="1"/>
</dbReference>
<dbReference type="PANTHER" id="PTHR34216">
    <property type="match status" value="1"/>
</dbReference>
<gene>
    <name evidence="4" type="ORF">PROAA_1580016</name>
</gene>
<sequence length="316" mass="35203">MVPLLFRLISPAGASGKLSIFIFHRVLPNADPLLPFEPDAEQFDWMVRFISRTYSVLPLVEAAQRLTAGSLPAAAAVITFDDGYADNFEVAWPILRRYGVVASFFIATSFLDGGRMWNDDVIEAVRKFPGGELDLREFNLGTHALTDTASRVQCYGAVLGKLKYFEHGYRSQVANEIGRRGAVPERSELMMTRTQLRELHAAGAEIGAHTHTHPILELLDDSMAIAEIEAGKLELESILGEAVNVFAYPNGVPQRDCSARHGDMVKKLGFEAAVSTEPRYANAGTDVFQLPRFTPWDRTPTKFAARCMMQLWKRRI</sequence>
<protein>
    <submittedName>
        <fullName evidence="4">Polysaccharide deacetylase</fullName>
    </submittedName>
</protein>
<dbReference type="PANTHER" id="PTHR34216:SF3">
    <property type="entry name" value="POLY-BETA-1,6-N-ACETYL-D-GLUCOSAMINE N-DEACETYLASE"/>
    <property type="match status" value="1"/>
</dbReference>
<evidence type="ECO:0000256" key="1">
    <source>
        <dbReference type="ARBA" id="ARBA00004613"/>
    </source>
</evidence>
<dbReference type="InterPro" id="IPR011330">
    <property type="entry name" value="Glyco_hydro/deAcase_b/a-brl"/>
</dbReference>
<dbReference type="GO" id="GO:0016810">
    <property type="term" value="F:hydrolase activity, acting on carbon-nitrogen (but not peptide) bonds"/>
    <property type="evidence" value="ECO:0007669"/>
    <property type="project" value="InterPro"/>
</dbReference>
<keyword evidence="5" id="KW-1185">Reference proteome</keyword>
<keyword evidence="2" id="KW-0732">Signal</keyword>
<proteinExistence type="predicted"/>
<dbReference type="SUPFAM" id="SSF88713">
    <property type="entry name" value="Glycoside hydrolase/deacetylase"/>
    <property type="match status" value="1"/>
</dbReference>
<evidence type="ECO:0000256" key="2">
    <source>
        <dbReference type="ARBA" id="ARBA00022729"/>
    </source>
</evidence>
<dbReference type="Proteomes" id="UP000199600">
    <property type="component" value="Unassembled WGS sequence"/>
</dbReference>
<accession>A0A1A8XLN9</accession>
<evidence type="ECO:0000313" key="4">
    <source>
        <dbReference type="EMBL" id="SBT05586.1"/>
    </source>
</evidence>
<dbReference type="EMBL" id="FLQY01000066">
    <property type="protein sequence ID" value="SBT05586.1"/>
    <property type="molecule type" value="Genomic_DNA"/>
</dbReference>
<dbReference type="Pfam" id="PF01522">
    <property type="entry name" value="Polysacc_deac_1"/>
    <property type="match status" value="2"/>
</dbReference>